<dbReference type="Pfam" id="PF02559">
    <property type="entry name" value="CarD_TRCF_RID"/>
    <property type="match status" value="1"/>
</dbReference>
<dbReference type="InterPro" id="IPR027417">
    <property type="entry name" value="P-loop_NTPase"/>
</dbReference>
<keyword evidence="3 13" id="KW-0547">Nucleotide-binding</keyword>
<comment type="similarity">
    <text evidence="11 13">In the C-terminal section; belongs to the helicase family. RecG subfamily.</text>
</comment>
<evidence type="ECO:0000313" key="18">
    <source>
        <dbReference type="Proteomes" id="UP001200537"/>
    </source>
</evidence>
<dbReference type="SUPFAM" id="SSF141259">
    <property type="entry name" value="CarD-like"/>
    <property type="match status" value="1"/>
</dbReference>
<dbReference type="GO" id="GO:0005524">
    <property type="term" value="F:ATP binding"/>
    <property type="evidence" value="ECO:0007669"/>
    <property type="project" value="UniProtKB-UniRule"/>
</dbReference>
<dbReference type="Pfam" id="PF00271">
    <property type="entry name" value="Helicase_C"/>
    <property type="match status" value="1"/>
</dbReference>
<dbReference type="Gene3D" id="3.40.50.300">
    <property type="entry name" value="P-loop containing nucleotide triphosphate hydrolases"/>
    <property type="match status" value="2"/>
</dbReference>
<evidence type="ECO:0000256" key="14">
    <source>
        <dbReference type="SAM" id="MobiDB-lite"/>
    </source>
</evidence>
<dbReference type="RefSeq" id="WP_238128425.1">
    <property type="nucleotide sequence ID" value="NZ_JAGZVZ010000004.1"/>
</dbReference>
<dbReference type="Gene3D" id="3.90.1150.50">
    <property type="entry name" value="Transcription-repair-coupling factor, D7 domain"/>
    <property type="match status" value="1"/>
</dbReference>
<comment type="function">
    <text evidence="13">Couples transcription and DNA repair by recognizing RNA polymerase (RNAP) stalled at DNA lesions. Mediates ATP-dependent release of RNAP and its truncated transcript from the DNA, and recruitment of nucleotide excision repair machinery to the damaged site.</text>
</comment>
<evidence type="ECO:0000256" key="9">
    <source>
        <dbReference type="ARBA" id="ARBA00023204"/>
    </source>
</evidence>
<dbReference type="InterPro" id="IPR047112">
    <property type="entry name" value="RecG/Mfd"/>
</dbReference>
<evidence type="ECO:0000256" key="3">
    <source>
        <dbReference type="ARBA" id="ARBA00022741"/>
    </source>
</evidence>
<dbReference type="GO" id="GO:0005737">
    <property type="term" value="C:cytoplasm"/>
    <property type="evidence" value="ECO:0007669"/>
    <property type="project" value="UniProtKB-SubCell"/>
</dbReference>
<name>A0AAJ1BD79_9ACTO</name>
<comment type="similarity">
    <text evidence="10 13">In the N-terminal section; belongs to the UvrB family.</text>
</comment>
<feature type="domain" description="Helicase ATP-binding" evidence="15">
    <location>
        <begin position="708"/>
        <end position="869"/>
    </location>
</feature>
<protein>
    <recommendedName>
        <fullName evidence="12 13">Transcription-repair-coupling factor</fullName>
        <shortName evidence="13">TRCF</shortName>
        <ecNumber evidence="13">3.6.4.-</ecNumber>
    </recommendedName>
</protein>
<dbReference type="Pfam" id="PF17757">
    <property type="entry name" value="UvrB_inter"/>
    <property type="match status" value="1"/>
</dbReference>
<reference evidence="17" key="1">
    <citation type="submission" date="2022-01" db="EMBL/GenBank/DDBJ databases">
        <title>Collection of gut derived symbiotic bacterial strains cultured from healthy donors.</title>
        <authorList>
            <person name="Lin H."/>
            <person name="Kohout C."/>
            <person name="Waligurski E."/>
            <person name="Pamer E.G."/>
        </authorList>
    </citation>
    <scope>NUCLEOTIDE SEQUENCE</scope>
    <source>
        <strain evidence="17">DFI.7.46</strain>
    </source>
</reference>
<dbReference type="PANTHER" id="PTHR47964:SF1">
    <property type="entry name" value="ATP-DEPENDENT DNA HELICASE HOMOLOG RECG, CHLOROPLASTIC"/>
    <property type="match status" value="1"/>
</dbReference>
<keyword evidence="9 13" id="KW-0234">DNA repair</keyword>
<evidence type="ECO:0000259" key="16">
    <source>
        <dbReference type="PROSITE" id="PS51194"/>
    </source>
</evidence>
<dbReference type="InterPro" id="IPR011545">
    <property type="entry name" value="DEAD/DEAH_box_helicase_dom"/>
</dbReference>
<comment type="subcellular location">
    <subcellularLocation>
        <location evidence="1 13">Cytoplasm</location>
    </subcellularLocation>
</comment>
<dbReference type="GO" id="GO:0006355">
    <property type="term" value="P:regulation of DNA-templated transcription"/>
    <property type="evidence" value="ECO:0007669"/>
    <property type="project" value="UniProtKB-UniRule"/>
</dbReference>
<dbReference type="GO" id="GO:0000716">
    <property type="term" value="P:transcription-coupled nucleotide-excision repair, DNA damage recognition"/>
    <property type="evidence" value="ECO:0007669"/>
    <property type="project" value="UniProtKB-UniRule"/>
</dbReference>
<evidence type="ECO:0000256" key="12">
    <source>
        <dbReference type="ARBA" id="ARBA00070128"/>
    </source>
</evidence>
<dbReference type="Proteomes" id="UP001200537">
    <property type="component" value="Unassembled WGS sequence"/>
</dbReference>
<dbReference type="Gene3D" id="3.30.2060.10">
    <property type="entry name" value="Penicillin-binding protein 1b domain"/>
    <property type="match status" value="1"/>
</dbReference>
<dbReference type="SUPFAM" id="SSF52540">
    <property type="entry name" value="P-loop containing nucleoside triphosphate hydrolases"/>
    <property type="match status" value="4"/>
</dbReference>
<dbReference type="InterPro" id="IPR001650">
    <property type="entry name" value="Helicase_C-like"/>
</dbReference>
<keyword evidence="6" id="KW-0347">Helicase</keyword>
<evidence type="ECO:0000256" key="1">
    <source>
        <dbReference type="ARBA" id="ARBA00004496"/>
    </source>
</evidence>
<dbReference type="SMART" id="SM00490">
    <property type="entry name" value="HELICc"/>
    <property type="match status" value="1"/>
</dbReference>
<dbReference type="Gene3D" id="2.40.10.170">
    <property type="match status" value="1"/>
</dbReference>
<dbReference type="Gene3D" id="3.40.50.11180">
    <property type="match status" value="1"/>
</dbReference>
<keyword evidence="7 13" id="KW-0067">ATP-binding</keyword>
<evidence type="ECO:0000256" key="4">
    <source>
        <dbReference type="ARBA" id="ARBA00022763"/>
    </source>
</evidence>
<dbReference type="HAMAP" id="MF_00969">
    <property type="entry name" value="TRCF"/>
    <property type="match status" value="1"/>
</dbReference>
<evidence type="ECO:0000256" key="7">
    <source>
        <dbReference type="ARBA" id="ARBA00022840"/>
    </source>
</evidence>
<dbReference type="GO" id="GO:0016787">
    <property type="term" value="F:hydrolase activity"/>
    <property type="evidence" value="ECO:0007669"/>
    <property type="project" value="UniProtKB-KW"/>
</dbReference>
<dbReference type="AlphaFoldDB" id="A0AAJ1BD79"/>
<accession>A0AAJ1BD79</accession>
<sequence>MSLQAVVEKVASEPAAKKFFSQPHSVQSLYCPAGVRPALAAAAAQTEVSSGKFSPLPFSSVNTKKAAQAEAAKEKRRGLILYVTASGRAAEQVEAELAGYLPRVARFPSWETLPHERLSPRADTMAQRIAALRRLTHPETSGPGQAITILVAPIRALLQPVVAGLTEIEPLRILEGEDYPLDKLATRLLELGYEKTDLVSTRGQFAVRGGIVDVFVPGESHPQRLDFFGDTLEEVNYFSLSDQRSLEKSPVGVWAPACRELLLTDQVKQRASELQPSLPGVADMLELISQGIAVQGMESLAPVLAPGLQSVVSLLPEDTTIVIDEPGRVSRRAADLLATSHEFEQAAWQAAAGGGKIPIRAARALQSLNDFNQEALDKSLGWWELTGLPSADILDAENEEEPAAETVTLTEELSGGEEENGLSETTRPTYVYNGQTSMGARATKGYRGQIDQAVKELGQYLNAGWQVIFSCSGRGLASRFAANLSEAGLPARAVATLATSSDIEKGSVLVTAGKIAAGFTLKASHLLVLAEADLTGRSPRLAQAPRKLASRRGKTIVDPLSLKPGDYVVHSQHGVGRFVQMTKRTIGKGQDAVTREYLVLEYAPSRRGQAGDRLYVPTDSLDLVSRYAGSDAPQLNKMGGADWAKTKNRARKATREIAAELIRLYAARQATKGHAFGPDTPWQKELEDAFEYQETPDQLATIDEVKADMEKPSPMDRLLSGDVGFGKTEVAVRAAFKAIQEGFQVALLVPTTLLVKQHFETFSDRFAPFPVKIGQLSRFSTPAQARELKDQLRGGEIDLVIGTHSLITGEVGFKNLGLVIIDEEQRFGVEHKETLKALRTNVDVLSMSATPIPRTLEMAVTGIRELSTLSTPPEERHPVLTFVGAYQDKQVKAAIRRELLRDGQVFYVHNRVESIDRVAAHLSELVPEARIAVAHGKMHEKQLEQVMVDFWNHQADVLVCTTIVETGLDISNANTLIVSGAHRMGLSQLHQLRGRVGRGRERAYAYFFYPGDKPLTETAHERLQTIAANTDLGAGTAVAQKDLEIRGAGNLLGGQQSGHIAGVGFDLYIRMVSEAVRGFKEGAQAEADDSEVRIELPIDAHIPPEYMESERLRLEMYQKLSSVREEAQLEAVREEMTDRYGVPPANVQLLFTVAKLRMAARALGIKEIVAQGRFVRFAPISLADSQMLRIKRLHPGTVIKPAVRQILVPAPKGEKLGQSALHDEPLAQWVAKLLQNVLTPFGKVKTDAPE</sequence>
<gene>
    <name evidence="13 17" type="primary">mfd</name>
    <name evidence="17" type="ORF">L0M99_09345</name>
</gene>
<keyword evidence="5 13" id="KW-0378">Hydrolase</keyword>
<dbReference type="SUPFAM" id="SSF143517">
    <property type="entry name" value="TRCF domain-like"/>
    <property type="match status" value="1"/>
</dbReference>
<dbReference type="InterPro" id="IPR014001">
    <property type="entry name" value="Helicase_ATP-bd"/>
</dbReference>
<comment type="caution">
    <text evidence="17">The sequence shown here is derived from an EMBL/GenBank/DDBJ whole genome shotgun (WGS) entry which is preliminary data.</text>
</comment>
<evidence type="ECO:0000256" key="13">
    <source>
        <dbReference type="HAMAP-Rule" id="MF_00969"/>
    </source>
</evidence>
<dbReference type="InterPro" id="IPR005118">
    <property type="entry name" value="TRCF_C"/>
</dbReference>
<dbReference type="InterPro" id="IPR004576">
    <property type="entry name" value="Mfd"/>
</dbReference>
<dbReference type="InterPro" id="IPR037235">
    <property type="entry name" value="TRCF-like_C_D7"/>
</dbReference>
<dbReference type="FunFam" id="3.40.50.300:FF:000300">
    <property type="entry name" value="Transcription-repair-coupling factor"/>
    <property type="match status" value="1"/>
</dbReference>
<evidence type="ECO:0000313" key="17">
    <source>
        <dbReference type="EMBL" id="MCG4618687.1"/>
    </source>
</evidence>
<dbReference type="GO" id="GO:0003678">
    <property type="term" value="F:DNA helicase activity"/>
    <property type="evidence" value="ECO:0007669"/>
    <property type="project" value="TreeGrafter"/>
</dbReference>
<evidence type="ECO:0000256" key="5">
    <source>
        <dbReference type="ARBA" id="ARBA00022801"/>
    </source>
</evidence>
<organism evidence="17 18">
    <name type="scientific">Varibaculum cambriense</name>
    <dbReference type="NCBI Taxonomy" id="184870"/>
    <lineage>
        <taxon>Bacteria</taxon>
        <taxon>Bacillati</taxon>
        <taxon>Actinomycetota</taxon>
        <taxon>Actinomycetes</taxon>
        <taxon>Actinomycetales</taxon>
        <taxon>Actinomycetaceae</taxon>
        <taxon>Varibaculum</taxon>
    </lineage>
</organism>
<dbReference type="SMART" id="SM00982">
    <property type="entry name" value="TRCF"/>
    <property type="match status" value="1"/>
</dbReference>
<dbReference type="Pfam" id="PF00270">
    <property type="entry name" value="DEAD"/>
    <property type="match status" value="1"/>
</dbReference>
<feature type="region of interest" description="Disordered" evidence="14">
    <location>
        <begin position="410"/>
        <end position="430"/>
    </location>
</feature>
<proteinExistence type="inferred from homology"/>
<dbReference type="CDD" id="cd17991">
    <property type="entry name" value="DEXHc_TRCF"/>
    <property type="match status" value="1"/>
</dbReference>
<keyword evidence="8 13" id="KW-0238">DNA-binding</keyword>
<evidence type="ECO:0000256" key="2">
    <source>
        <dbReference type="ARBA" id="ARBA00022490"/>
    </source>
</evidence>
<evidence type="ECO:0000256" key="11">
    <source>
        <dbReference type="ARBA" id="ARBA00061399"/>
    </source>
</evidence>
<evidence type="ECO:0000259" key="15">
    <source>
        <dbReference type="PROSITE" id="PS51192"/>
    </source>
</evidence>
<feature type="domain" description="Helicase C-terminal" evidence="16">
    <location>
        <begin position="887"/>
        <end position="1044"/>
    </location>
</feature>
<dbReference type="SMART" id="SM00487">
    <property type="entry name" value="DEXDc"/>
    <property type="match status" value="1"/>
</dbReference>
<dbReference type="PROSITE" id="PS51194">
    <property type="entry name" value="HELICASE_CTER"/>
    <property type="match status" value="1"/>
</dbReference>
<dbReference type="EMBL" id="JAKNHJ010000022">
    <property type="protein sequence ID" value="MCG4618687.1"/>
    <property type="molecule type" value="Genomic_DNA"/>
</dbReference>
<evidence type="ECO:0000256" key="8">
    <source>
        <dbReference type="ARBA" id="ARBA00023125"/>
    </source>
</evidence>
<keyword evidence="4 13" id="KW-0227">DNA damage</keyword>
<dbReference type="SMART" id="SM01058">
    <property type="entry name" value="CarD_TRCF"/>
    <property type="match status" value="1"/>
</dbReference>
<dbReference type="NCBIfam" id="TIGR00580">
    <property type="entry name" value="mfd"/>
    <property type="match status" value="1"/>
</dbReference>
<dbReference type="Pfam" id="PF03461">
    <property type="entry name" value="TRCF"/>
    <property type="match status" value="1"/>
</dbReference>
<dbReference type="FunFam" id="3.40.50.300:FF:000546">
    <property type="entry name" value="Transcription-repair-coupling factor"/>
    <property type="match status" value="1"/>
</dbReference>
<keyword evidence="2 13" id="KW-0963">Cytoplasm</keyword>
<dbReference type="PANTHER" id="PTHR47964">
    <property type="entry name" value="ATP-DEPENDENT DNA HELICASE HOMOLOG RECG, CHLOROPLASTIC"/>
    <property type="match status" value="1"/>
</dbReference>
<evidence type="ECO:0000256" key="10">
    <source>
        <dbReference type="ARBA" id="ARBA00061104"/>
    </source>
</evidence>
<dbReference type="InterPro" id="IPR036101">
    <property type="entry name" value="CarD-like/TRCF_RID_sf"/>
</dbReference>
<dbReference type="InterPro" id="IPR041471">
    <property type="entry name" value="UvrB_inter"/>
</dbReference>
<evidence type="ECO:0000256" key="6">
    <source>
        <dbReference type="ARBA" id="ARBA00022806"/>
    </source>
</evidence>
<dbReference type="EC" id="3.6.4.-" evidence="13"/>
<dbReference type="PROSITE" id="PS51192">
    <property type="entry name" value="HELICASE_ATP_BIND_1"/>
    <property type="match status" value="1"/>
</dbReference>
<dbReference type="GO" id="GO:0003684">
    <property type="term" value="F:damaged DNA binding"/>
    <property type="evidence" value="ECO:0007669"/>
    <property type="project" value="InterPro"/>
</dbReference>
<dbReference type="InterPro" id="IPR003711">
    <property type="entry name" value="CarD-like/TRCF_RID"/>
</dbReference>